<gene>
    <name evidence="4" type="ORF">VHEMI00742</name>
</gene>
<organism evidence="4 5">
    <name type="scientific">[Torrubiella] hemipterigena</name>
    <dbReference type="NCBI Taxonomy" id="1531966"/>
    <lineage>
        <taxon>Eukaryota</taxon>
        <taxon>Fungi</taxon>
        <taxon>Dikarya</taxon>
        <taxon>Ascomycota</taxon>
        <taxon>Pezizomycotina</taxon>
        <taxon>Sordariomycetes</taxon>
        <taxon>Hypocreomycetidae</taxon>
        <taxon>Hypocreales</taxon>
        <taxon>Clavicipitaceae</taxon>
        <taxon>Clavicipitaceae incertae sedis</taxon>
        <taxon>'Torrubiella' clade</taxon>
    </lineage>
</organism>
<dbReference type="Pfam" id="PF02441">
    <property type="entry name" value="Flavoprotein"/>
    <property type="match status" value="1"/>
</dbReference>
<dbReference type="GO" id="GO:0015937">
    <property type="term" value="P:coenzyme A biosynthetic process"/>
    <property type="evidence" value="ECO:0007669"/>
    <property type="project" value="UniProtKB-KW"/>
</dbReference>
<protein>
    <submittedName>
        <fullName evidence="4">Putative Flavoprotein</fullName>
    </submittedName>
</protein>
<dbReference type="PANTHER" id="PTHR14359:SF6">
    <property type="entry name" value="PHOSPHOPANTOTHENOYLCYSTEINE DECARBOXYLASE"/>
    <property type="match status" value="1"/>
</dbReference>
<dbReference type="InterPro" id="IPR003382">
    <property type="entry name" value="Flavoprotein"/>
</dbReference>
<evidence type="ECO:0000313" key="5">
    <source>
        <dbReference type="Proteomes" id="UP000039046"/>
    </source>
</evidence>
<dbReference type="AlphaFoldDB" id="A0A0A1SR78"/>
<dbReference type="Proteomes" id="UP000039046">
    <property type="component" value="Unassembled WGS sequence"/>
</dbReference>
<dbReference type="EMBL" id="CDHN01000001">
    <property type="protein sequence ID" value="CEJ80566.1"/>
    <property type="molecule type" value="Genomic_DNA"/>
</dbReference>
<keyword evidence="5" id="KW-1185">Reference proteome</keyword>
<dbReference type="HOGENOM" id="CLU_033319_3_0_1"/>
<evidence type="ECO:0000259" key="3">
    <source>
        <dbReference type="Pfam" id="PF02441"/>
    </source>
</evidence>
<name>A0A0A1SR78_9HYPO</name>
<evidence type="ECO:0000256" key="2">
    <source>
        <dbReference type="ARBA" id="ARBA00038350"/>
    </source>
</evidence>
<comment type="similarity">
    <text evidence="2">Belongs to the HFCD (homooligomeric flavin containing Cys decarboxylase) superfamily.</text>
</comment>
<reference evidence="4 5" key="1">
    <citation type="journal article" date="2015" name="Genome Announc.">
        <title>Draft Genome Sequence and Gene Annotation of the Entomopathogenic Fungus Verticillium hemipterigenum.</title>
        <authorList>
            <person name="Horn F."/>
            <person name="Habel A."/>
            <person name="Scharf D.H."/>
            <person name="Dworschak J."/>
            <person name="Brakhage A.A."/>
            <person name="Guthke R."/>
            <person name="Hertweck C."/>
            <person name="Linde J."/>
        </authorList>
    </citation>
    <scope>NUCLEOTIDE SEQUENCE [LARGE SCALE GENOMIC DNA]</scope>
</reference>
<proteinExistence type="inferred from homology"/>
<sequence>MSQTARSSAEDVSLSKADGKKHLLLAASGSVATIKIGNIIQGLAEHKSLSIRLILTSSAAQFLKGQAEEQPSLADIAKLPNVDGIYEDDAEWSHPWTRGAPILHIEMRKWADVLVIAPLSANTMASMVAGTSANLLTSVIRAWDTDGTVDGLKKKIVVATAMNTAMWRHPVTAKHLKILEEEWGGESGWVEVLRPIEKTLACGDVGEGAMVSWQTIVEKIEERLEL</sequence>
<dbReference type="OrthoDB" id="1532798at2759"/>
<dbReference type="SUPFAM" id="SSF52507">
    <property type="entry name" value="Homo-oligomeric flavin-containing Cys decarboxylases, HFCD"/>
    <property type="match status" value="1"/>
</dbReference>
<dbReference type="PANTHER" id="PTHR14359">
    <property type="entry name" value="HOMO-OLIGOMERIC FLAVIN CONTAINING CYS DECARBOXYLASE FAMILY"/>
    <property type="match status" value="1"/>
</dbReference>
<evidence type="ECO:0000313" key="4">
    <source>
        <dbReference type="EMBL" id="CEJ80566.1"/>
    </source>
</evidence>
<dbReference type="GO" id="GO:0004633">
    <property type="term" value="F:phosphopantothenoylcysteine decarboxylase activity"/>
    <property type="evidence" value="ECO:0007669"/>
    <property type="project" value="TreeGrafter"/>
</dbReference>
<dbReference type="GO" id="GO:0071513">
    <property type="term" value="C:phosphopantothenoylcysteine decarboxylase complex"/>
    <property type="evidence" value="ECO:0007669"/>
    <property type="project" value="TreeGrafter"/>
</dbReference>
<dbReference type="Gene3D" id="3.40.50.1950">
    <property type="entry name" value="Flavin prenyltransferase-like"/>
    <property type="match status" value="1"/>
</dbReference>
<keyword evidence="1" id="KW-0173">Coenzyme A biosynthesis</keyword>
<evidence type="ECO:0000256" key="1">
    <source>
        <dbReference type="ARBA" id="ARBA00022993"/>
    </source>
</evidence>
<dbReference type="STRING" id="1531966.A0A0A1SR78"/>
<dbReference type="InterPro" id="IPR036551">
    <property type="entry name" value="Flavin_trans-like"/>
</dbReference>
<dbReference type="GO" id="GO:0010181">
    <property type="term" value="F:FMN binding"/>
    <property type="evidence" value="ECO:0007669"/>
    <property type="project" value="TreeGrafter"/>
</dbReference>
<feature type="domain" description="Flavoprotein" evidence="3">
    <location>
        <begin position="21"/>
        <end position="223"/>
    </location>
</feature>
<accession>A0A0A1SR78</accession>